<organism evidence="1">
    <name type="scientific">Triatoma infestans</name>
    <name type="common">Assassin bug</name>
    <dbReference type="NCBI Taxonomy" id="30076"/>
    <lineage>
        <taxon>Eukaryota</taxon>
        <taxon>Metazoa</taxon>
        <taxon>Ecdysozoa</taxon>
        <taxon>Arthropoda</taxon>
        <taxon>Hexapoda</taxon>
        <taxon>Insecta</taxon>
        <taxon>Pterygota</taxon>
        <taxon>Neoptera</taxon>
        <taxon>Paraneoptera</taxon>
        <taxon>Hemiptera</taxon>
        <taxon>Heteroptera</taxon>
        <taxon>Panheteroptera</taxon>
        <taxon>Cimicomorpha</taxon>
        <taxon>Reduviidae</taxon>
        <taxon>Triatominae</taxon>
        <taxon>Triatoma</taxon>
    </lineage>
</organism>
<name>A0A170U3B1_TRIIF</name>
<protein>
    <submittedName>
        <fullName evidence="1">Vacuolar protein sorting-associated protein 51-like protein</fullName>
    </submittedName>
</protein>
<sequence>SANICLTVTLSLCRSCSVNSIMSTIDLDSTDITDSRCKSIGGNPYDLNGQHFNPDMYLQNC</sequence>
<reference evidence="1" key="1">
    <citation type="submission" date="2016-04" db="EMBL/GenBank/DDBJ databases">
        <authorList>
            <person name="Calderon-Fernandez G.M.Sr."/>
        </authorList>
    </citation>
    <scope>NUCLEOTIDE SEQUENCE</scope>
    <source>
        <strain evidence="1">Int1</strain>
        <tissue evidence="1">Integument</tissue>
    </source>
</reference>
<proteinExistence type="predicted"/>
<accession>A0A170U3B1</accession>
<dbReference type="AlphaFoldDB" id="A0A170U3B1"/>
<evidence type="ECO:0000313" key="1">
    <source>
        <dbReference type="EMBL" id="JAR95554.1"/>
    </source>
</evidence>
<dbReference type="EMBL" id="GEMB01007904">
    <property type="protein sequence ID" value="JAR95554.1"/>
    <property type="molecule type" value="Transcribed_RNA"/>
</dbReference>
<reference evidence="1" key="2">
    <citation type="journal article" date="2017" name="J. Med. Entomol.">
        <title>Transcriptome Analysis of the Triatoma infestans (Hemiptera: Reduviidae) Integument.</title>
        <authorList>
            <person name="Calderon-Fernandez G.M."/>
            <person name="Moriconi D.E."/>
            <person name="Dulbecco A.B."/>
            <person name="Juarez M.P."/>
        </authorList>
    </citation>
    <scope>NUCLEOTIDE SEQUENCE</scope>
    <source>
        <strain evidence="1">Int1</strain>
        <tissue evidence="1">Integument</tissue>
    </source>
</reference>
<feature type="non-terminal residue" evidence="1">
    <location>
        <position position="1"/>
    </location>
</feature>